<gene>
    <name evidence="1" type="ORF">LTS18_000931</name>
</gene>
<name>A0ACC3CTS4_9PEZI</name>
<organism evidence="1 2">
    <name type="scientific">Coniosporium uncinatum</name>
    <dbReference type="NCBI Taxonomy" id="93489"/>
    <lineage>
        <taxon>Eukaryota</taxon>
        <taxon>Fungi</taxon>
        <taxon>Dikarya</taxon>
        <taxon>Ascomycota</taxon>
        <taxon>Pezizomycotina</taxon>
        <taxon>Dothideomycetes</taxon>
        <taxon>Dothideomycetes incertae sedis</taxon>
        <taxon>Coniosporium</taxon>
    </lineage>
</organism>
<comment type="caution">
    <text evidence="1">The sequence shown here is derived from an EMBL/GenBank/DDBJ whole genome shotgun (WGS) entry which is preliminary data.</text>
</comment>
<proteinExistence type="predicted"/>
<evidence type="ECO:0000313" key="2">
    <source>
        <dbReference type="Proteomes" id="UP001186974"/>
    </source>
</evidence>
<accession>A0ACC3CTS4</accession>
<keyword evidence="2" id="KW-1185">Reference proteome</keyword>
<reference evidence="1" key="1">
    <citation type="submission" date="2024-09" db="EMBL/GenBank/DDBJ databases">
        <title>Black Yeasts Isolated from many extreme environments.</title>
        <authorList>
            <person name="Coleine C."/>
            <person name="Stajich J.E."/>
            <person name="Selbmann L."/>
        </authorList>
    </citation>
    <scope>NUCLEOTIDE SEQUENCE</scope>
    <source>
        <strain evidence="1">CCFEE 5737</strain>
    </source>
</reference>
<protein>
    <submittedName>
        <fullName evidence="1">Uncharacterized protein</fullName>
    </submittedName>
</protein>
<evidence type="ECO:0000313" key="1">
    <source>
        <dbReference type="EMBL" id="KAK3044567.1"/>
    </source>
</evidence>
<sequence>MCEDYRAGASVDLEHQREDRKEGSRIGCEMFAMWGTQGLIPKYDAVKEWQEICEKEVKGEGVDCGHYIPEEKPEELLKKITALKTACLKAGNVSPESPVQEPKSELATSSEIALHGPWT</sequence>
<dbReference type="Proteomes" id="UP001186974">
    <property type="component" value="Unassembled WGS sequence"/>
</dbReference>
<dbReference type="EMBL" id="JAWDJW010011770">
    <property type="protein sequence ID" value="KAK3044567.1"/>
    <property type="molecule type" value="Genomic_DNA"/>
</dbReference>